<evidence type="ECO:0000313" key="2">
    <source>
        <dbReference type="Proteomes" id="UP000245764"/>
    </source>
</evidence>
<sequence length="482" mass="53680">MSEIQSDGAESNYEATQYSNAEWEGNITARERDALGSSQITNTKRRRTSAIYLEESQPPSSPAPIDPPHLVDYYQKCCNARHVSNMPYSTRDNTFRTTTQNEMLLAYDKCIAALAERIQLEDNSPSIGSSRLINRPLNDISTLIMQLEGEVLRSILCNTFHTEAEEALQQDDEWTLHSPDQGISDVDECECDPGIYVNVFAPIAGGGLNREQAELFVLACQTLSGNGDISDNRLRQHGIGVGVGVKYHYKKLTGLDFDGMTKDQRDKMKKDLNLFALLWKARLKNASKGIEHFSVCIEGGWTIDLLTRLNAHFVGRNSPIMFSIVRSLLLHLFPQLKFTLRQYVVLRPFFPKDAAIGESIVHQMFSTYLAAGGCNTVQAGGSVVSSGKLTDEVRVALEKRAEETGLMRLWEANAKEEMARIRAIRNAIVVEEEVALQTQLNKNEPGLQEKERVLERLLVVGGEAERLEAINQAGENDEDGGA</sequence>
<name>A0A2H1FZP7_ZYMTR</name>
<gene>
    <name evidence="1" type="ORF">ZT1E4_G3413</name>
</gene>
<organism evidence="1 2">
    <name type="scientific">Zymoseptoria tritici ST99CH_1E4</name>
    <dbReference type="NCBI Taxonomy" id="1276532"/>
    <lineage>
        <taxon>Eukaryota</taxon>
        <taxon>Fungi</taxon>
        <taxon>Dikarya</taxon>
        <taxon>Ascomycota</taxon>
        <taxon>Pezizomycotina</taxon>
        <taxon>Dothideomycetes</taxon>
        <taxon>Dothideomycetidae</taxon>
        <taxon>Mycosphaerellales</taxon>
        <taxon>Mycosphaerellaceae</taxon>
        <taxon>Zymoseptoria</taxon>
    </lineage>
</organism>
<dbReference type="Proteomes" id="UP000245764">
    <property type="component" value="Chromosome 2"/>
</dbReference>
<evidence type="ECO:0000313" key="1">
    <source>
        <dbReference type="EMBL" id="SMR46795.1"/>
    </source>
</evidence>
<reference evidence="2" key="1">
    <citation type="submission" date="2017-05" db="EMBL/GenBank/DDBJ databases">
        <authorList>
            <person name="Song R."/>
            <person name="Chenine A.L."/>
            <person name="Ruprecht R.M."/>
        </authorList>
    </citation>
    <scope>NUCLEOTIDE SEQUENCE [LARGE SCALE GENOMIC DNA]</scope>
</reference>
<dbReference type="EMBL" id="LT854254">
    <property type="protein sequence ID" value="SMR46795.1"/>
    <property type="molecule type" value="Genomic_DNA"/>
</dbReference>
<protein>
    <submittedName>
        <fullName evidence="1">Uncharacterized protein</fullName>
    </submittedName>
</protein>
<proteinExistence type="predicted"/>
<accession>A0A2H1FZP7</accession>
<dbReference type="AlphaFoldDB" id="A0A2H1FZP7"/>